<evidence type="ECO:0000313" key="1">
    <source>
        <dbReference type="EMBL" id="MBT8552085.1"/>
    </source>
</evidence>
<dbReference type="KEGG" id="poh:DPM16_02085"/>
<name>A0A9Q2ZWL2_9BURK</name>
<dbReference type="Proteomes" id="UP000783102">
    <property type="component" value="Unassembled WGS sequence"/>
</dbReference>
<dbReference type="AlphaFoldDB" id="A0A9Q2ZWL2"/>
<organism evidence="1 2">
    <name type="scientific">Polynucleobacter paneuropaeus</name>
    <dbReference type="NCBI Taxonomy" id="2527775"/>
    <lineage>
        <taxon>Bacteria</taxon>
        <taxon>Pseudomonadati</taxon>
        <taxon>Pseudomonadota</taxon>
        <taxon>Betaproteobacteria</taxon>
        <taxon>Burkholderiales</taxon>
        <taxon>Burkholderiaceae</taxon>
        <taxon>Polynucleobacter</taxon>
    </lineage>
</organism>
<dbReference type="RefSeq" id="WP_112313732.1">
    <property type="nucleotide sequence ID" value="NZ_CP030086.1"/>
</dbReference>
<reference evidence="1" key="1">
    <citation type="journal article" date="2021" name="Genome Biol. Evol.">
        <title>Continental-Scale Gene Flow Prevents Allopatric Divergence of Pelagic Freshwater Bacteria.</title>
        <authorList>
            <person name="Hoetzinger M."/>
            <person name="Pitt A."/>
            <person name="Huemer A."/>
            <person name="Hahn M.W."/>
        </authorList>
    </citation>
    <scope>NUCLEOTIDE SEQUENCE</scope>
    <source>
        <strain evidence="1">SM1-W8</strain>
    </source>
</reference>
<sequence>MSNIAYFGDAILPFKKLLSIALLTLLAGCQSMGYQEGAAPVNPGGDVTLIFNRTSTVWFGLVKSAQVYVDGLKVCVIPNAGNCIVNIPSGKHVLKVDSTLSGSFGVFSQTYQFDSGKTYRFVITPNRSEMVANADNPIAFITSPAYYELNKTVNSSDNGDFTMKPAN</sequence>
<evidence type="ECO:0008006" key="3">
    <source>
        <dbReference type="Google" id="ProtNLM"/>
    </source>
</evidence>
<dbReference type="OrthoDB" id="9891979at2"/>
<accession>A0A9Q2ZWL2</accession>
<proteinExistence type="predicted"/>
<comment type="caution">
    <text evidence="1">The sequence shown here is derived from an EMBL/GenBank/DDBJ whole genome shotgun (WGS) entry which is preliminary data.</text>
</comment>
<protein>
    <recommendedName>
        <fullName evidence="3">DUF2846 domain-containing protein</fullName>
    </recommendedName>
</protein>
<evidence type="ECO:0000313" key="2">
    <source>
        <dbReference type="Proteomes" id="UP000783102"/>
    </source>
</evidence>
<gene>
    <name evidence="1" type="ORF">G6731_08970</name>
</gene>
<dbReference type="EMBL" id="JAANEY010000001">
    <property type="protein sequence ID" value="MBT8552085.1"/>
    <property type="molecule type" value="Genomic_DNA"/>
</dbReference>